<feature type="region of interest" description="Disordered" evidence="1">
    <location>
        <begin position="220"/>
        <end position="246"/>
    </location>
</feature>
<sequence>MHFVIASSLVWRRIIDDVDGTKQERPRYGTSNAPKAQSGADDVLTFIQRFVNVERIHINPGMQGNSPARRVGGESWILREGKAAARVVVALRSQRCRKLMQTCPATFRSGVSAVRRFATAIIQVLPLFRRTAEPLQRVKAMMALLVLDGIAFKLLQRYLRYAFGPFIIEVRRSLTFSMWEWKWNLAQRCGPDKVADEIIARRVRCTWRVSLSDQRGVARRGEGLAKAGKDESQNHYRHTRAAQQRW</sequence>
<protein>
    <submittedName>
        <fullName evidence="2">Uncharacterized protein</fullName>
    </submittedName>
</protein>
<feature type="compositionally biased region" description="Basic and acidic residues" evidence="1">
    <location>
        <begin position="220"/>
        <end position="234"/>
    </location>
</feature>
<organism evidence="2 3">
    <name type="scientific">Ceraceosorus bombacis</name>
    <dbReference type="NCBI Taxonomy" id="401625"/>
    <lineage>
        <taxon>Eukaryota</taxon>
        <taxon>Fungi</taxon>
        <taxon>Dikarya</taxon>
        <taxon>Basidiomycota</taxon>
        <taxon>Ustilaginomycotina</taxon>
        <taxon>Exobasidiomycetes</taxon>
        <taxon>Ceraceosorales</taxon>
        <taxon>Ceraceosoraceae</taxon>
        <taxon>Ceraceosorus</taxon>
    </lineage>
</organism>
<dbReference type="AlphaFoldDB" id="A0A0P1BH15"/>
<reference evidence="2 3" key="1">
    <citation type="submission" date="2014-09" db="EMBL/GenBank/DDBJ databases">
        <authorList>
            <person name="Magalhaes I.L.F."/>
            <person name="Oliveira U."/>
            <person name="Santos F.R."/>
            <person name="Vidigal T.H.D.A."/>
            <person name="Brescovit A.D."/>
            <person name="Santos A.J."/>
        </authorList>
    </citation>
    <scope>NUCLEOTIDE SEQUENCE [LARGE SCALE GENOMIC DNA]</scope>
</reference>
<name>A0A0P1BH15_9BASI</name>
<evidence type="ECO:0000313" key="3">
    <source>
        <dbReference type="Proteomes" id="UP000054845"/>
    </source>
</evidence>
<dbReference type="EMBL" id="CCYA01000249">
    <property type="protein sequence ID" value="CEH14845.1"/>
    <property type="molecule type" value="Genomic_DNA"/>
</dbReference>
<proteinExistence type="predicted"/>
<evidence type="ECO:0000313" key="2">
    <source>
        <dbReference type="EMBL" id="CEH14845.1"/>
    </source>
</evidence>
<dbReference type="Proteomes" id="UP000054845">
    <property type="component" value="Unassembled WGS sequence"/>
</dbReference>
<accession>A0A0P1BH15</accession>
<keyword evidence="3" id="KW-1185">Reference proteome</keyword>
<evidence type="ECO:0000256" key="1">
    <source>
        <dbReference type="SAM" id="MobiDB-lite"/>
    </source>
</evidence>